<proteinExistence type="inferred from homology"/>
<dbReference type="CAZy" id="GT19">
    <property type="family name" value="Glycosyltransferase Family 19"/>
</dbReference>
<dbReference type="GO" id="GO:0008915">
    <property type="term" value="F:lipid-A-disaccharide synthase activity"/>
    <property type="evidence" value="ECO:0007669"/>
    <property type="project" value="UniProtKB-UniRule"/>
</dbReference>
<gene>
    <name evidence="10" type="primary">lpxB</name>
    <name evidence="11" type="ordered locus">Dret_0488</name>
</gene>
<dbReference type="HAMAP" id="MF_00392">
    <property type="entry name" value="LpxB"/>
    <property type="match status" value="1"/>
</dbReference>
<comment type="catalytic activity">
    <reaction evidence="9 10">
        <text>a lipid X + a UDP-2-N,3-O-bis[(3R)-3-hydroxyacyl]-alpha-D-glucosamine = a lipid A disaccharide + UDP + H(+)</text>
        <dbReference type="Rhea" id="RHEA:67828"/>
        <dbReference type="ChEBI" id="CHEBI:15378"/>
        <dbReference type="ChEBI" id="CHEBI:58223"/>
        <dbReference type="ChEBI" id="CHEBI:137748"/>
        <dbReference type="ChEBI" id="CHEBI:176338"/>
        <dbReference type="ChEBI" id="CHEBI:176343"/>
        <dbReference type="EC" id="2.4.1.182"/>
    </reaction>
</comment>
<reference evidence="11 12" key="2">
    <citation type="journal article" date="2010" name="Stand. Genomic Sci.">
        <title>Complete genome sequence of Desulfohalobium retbaense type strain (HR(100)).</title>
        <authorList>
            <person name="Spring S."/>
            <person name="Nolan M."/>
            <person name="Lapidus A."/>
            <person name="Glavina Del Rio T."/>
            <person name="Copeland A."/>
            <person name="Tice H."/>
            <person name="Cheng J.F."/>
            <person name="Lucas S."/>
            <person name="Land M."/>
            <person name="Chen F."/>
            <person name="Bruce D."/>
            <person name="Goodwin L."/>
            <person name="Pitluck S."/>
            <person name="Ivanova N."/>
            <person name="Mavromatis K."/>
            <person name="Mikhailova N."/>
            <person name="Pati A."/>
            <person name="Chen A."/>
            <person name="Palaniappan K."/>
            <person name="Hauser L."/>
            <person name="Chang Y.J."/>
            <person name="Jeffries C.D."/>
            <person name="Munk C."/>
            <person name="Kiss H."/>
            <person name="Chain P."/>
            <person name="Han C."/>
            <person name="Brettin T."/>
            <person name="Detter J.C."/>
            <person name="Schuler E."/>
            <person name="Goker M."/>
            <person name="Rohde M."/>
            <person name="Bristow J."/>
            <person name="Eisen J.A."/>
            <person name="Markowitz V."/>
            <person name="Hugenholtz P."/>
            <person name="Kyrpides N.C."/>
            <person name="Klenk H.P."/>
        </authorList>
    </citation>
    <scope>NUCLEOTIDE SEQUENCE [LARGE SCALE GENOMIC DNA]</scope>
    <source>
        <strain evidence="11 12">DSM 5692</strain>
    </source>
</reference>
<evidence type="ECO:0000256" key="8">
    <source>
        <dbReference type="ARBA" id="ARBA00023098"/>
    </source>
</evidence>
<comment type="similarity">
    <text evidence="10">Belongs to the LpxB family.</text>
</comment>
<keyword evidence="8 10" id="KW-0443">Lipid metabolism</keyword>
<accession>C8X0G0</accession>
<evidence type="ECO:0000256" key="7">
    <source>
        <dbReference type="ARBA" id="ARBA00022679"/>
    </source>
</evidence>
<evidence type="ECO:0000256" key="6">
    <source>
        <dbReference type="ARBA" id="ARBA00022676"/>
    </source>
</evidence>
<organism evidence="11 12">
    <name type="scientific">Desulfohalobium retbaense (strain ATCC 49708 / DSM 5692 / JCM 16813 / HR100)</name>
    <dbReference type="NCBI Taxonomy" id="485915"/>
    <lineage>
        <taxon>Bacteria</taxon>
        <taxon>Pseudomonadati</taxon>
        <taxon>Thermodesulfobacteriota</taxon>
        <taxon>Desulfovibrionia</taxon>
        <taxon>Desulfovibrionales</taxon>
        <taxon>Desulfohalobiaceae</taxon>
        <taxon>Desulfohalobium</taxon>
    </lineage>
</organism>
<dbReference type="GO" id="GO:0016020">
    <property type="term" value="C:membrane"/>
    <property type="evidence" value="ECO:0007669"/>
    <property type="project" value="GOC"/>
</dbReference>
<evidence type="ECO:0000256" key="5">
    <source>
        <dbReference type="ARBA" id="ARBA00022556"/>
    </source>
</evidence>
<evidence type="ECO:0000256" key="2">
    <source>
        <dbReference type="ARBA" id="ARBA00012687"/>
    </source>
</evidence>
<dbReference type="OrthoDB" id="9801642at2"/>
<evidence type="ECO:0000256" key="1">
    <source>
        <dbReference type="ARBA" id="ARBA00002056"/>
    </source>
</evidence>
<keyword evidence="4 10" id="KW-0444">Lipid biosynthesis</keyword>
<dbReference type="EC" id="2.4.1.182" evidence="2 10"/>
<dbReference type="PANTHER" id="PTHR30372:SF4">
    <property type="entry name" value="LIPID-A-DISACCHARIDE SYNTHASE, MITOCHONDRIAL-RELATED"/>
    <property type="match status" value="1"/>
</dbReference>
<dbReference type="EMBL" id="CP001734">
    <property type="protein sequence ID" value="ACV67785.1"/>
    <property type="molecule type" value="Genomic_DNA"/>
</dbReference>
<name>C8X0G0_DESRD</name>
<keyword evidence="6 10" id="KW-0328">Glycosyltransferase</keyword>
<protein>
    <recommendedName>
        <fullName evidence="3 10">Lipid-A-disaccharide synthase</fullName>
        <ecNumber evidence="2 10">2.4.1.182</ecNumber>
    </recommendedName>
</protein>
<evidence type="ECO:0000256" key="9">
    <source>
        <dbReference type="ARBA" id="ARBA00048975"/>
    </source>
</evidence>
<comment type="pathway">
    <text evidence="10">Bacterial outer membrane biogenesis; LPS lipid A biosynthesis.</text>
</comment>
<evidence type="ECO:0000313" key="11">
    <source>
        <dbReference type="EMBL" id="ACV67785.1"/>
    </source>
</evidence>
<evidence type="ECO:0000256" key="10">
    <source>
        <dbReference type="HAMAP-Rule" id="MF_00392"/>
    </source>
</evidence>
<dbReference type="eggNOG" id="COG0763">
    <property type="taxonomic scope" value="Bacteria"/>
</dbReference>
<evidence type="ECO:0000256" key="4">
    <source>
        <dbReference type="ARBA" id="ARBA00022516"/>
    </source>
</evidence>
<dbReference type="NCBIfam" id="TIGR00215">
    <property type="entry name" value="lpxB"/>
    <property type="match status" value="1"/>
</dbReference>
<keyword evidence="7 10" id="KW-0808">Transferase</keyword>
<keyword evidence="12" id="KW-1185">Reference proteome</keyword>
<comment type="function">
    <text evidence="1 10">Condensation of UDP-2,3-diacylglucosamine and 2,3-diacylglucosamine-1-phosphate to form lipid A disaccharide, a precursor of lipid A, a phosphorylated glycolipid that anchors the lipopolysaccharide to the outer membrane of the cell.</text>
</comment>
<dbReference type="AlphaFoldDB" id="C8X0G0"/>
<reference evidence="12" key="1">
    <citation type="submission" date="2009-09" db="EMBL/GenBank/DDBJ databases">
        <title>The complete chromosome of Desulfohalobium retbaense DSM 5692.</title>
        <authorList>
            <consortium name="US DOE Joint Genome Institute (JGI-PGF)"/>
            <person name="Lucas S."/>
            <person name="Copeland A."/>
            <person name="Lapidus A."/>
            <person name="Glavina del Rio T."/>
            <person name="Dalin E."/>
            <person name="Tice H."/>
            <person name="Bruce D."/>
            <person name="Goodwin L."/>
            <person name="Pitluck S."/>
            <person name="Kyrpides N."/>
            <person name="Mavromatis K."/>
            <person name="Ivanova N."/>
            <person name="Mikhailova N."/>
            <person name="Munk A.C."/>
            <person name="Brettin T."/>
            <person name="Detter J.C."/>
            <person name="Han C."/>
            <person name="Tapia R."/>
            <person name="Larimer F."/>
            <person name="Land M."/>
            <person name="Hauser L."/>
            <person name="Markowitz V."/>
            <person name="Cheng J.-F."/>
            <person name="Hugenholtz P."/>
            <person name="Woyke T."/>
            <person name="Wu D."/>
            <person name="Spring S."/>
            <person name="Klenk H.-P."/>
            <person name="Eisen J.A."/>
        </authorList>
    </citation>
    <scope>NUCLEOTIDE SEQUENCE [LARGE SCALE GENOMIC DNA]</scope>
    <source>
        <strain evidence="12">DSM 5692</strain>
    </source>
</reference>
<keyword evidence="5 10" id="KW-0441">Lipid A biosynthesis</keyword>
<dbReference type="HOGENOM" id="CLU_036577_3_1_7"/>
<dbReference type="UniPathway" id="UPA00973"/>
<sequence length="381" mass="42008">MTATPTVWISAVETSADMHGARVMRSLQARYPGLRFRGVGGPAMRRAGLDAVARAEDLSVMGLTEVLEFLPRILKILRRVKRELAATAPVAVVCIDAPDFHFPVAKRAARLKLPVVYYVAPQAWAWRKNRVTFLRRYVDRLMCLLPFEESFFRDYGVNARFAGHPLLEDMAEHNAAPGHPESAVLAILPGSRHKEIHSLLPPFLDTVRRLHHAHPDLSCRLIQAPGIAAETLLEHWPESVPVELVTAEARWAALSTATVALAASGTATLECALLGLPTVVAYKVSQVSYAIGKRLVDVPYISLPNLIMDKPLFPEFLQDDVCADQLSQALEQWLVSPEDRMQTRSELQGLRHRLGGRTASEEVAEAVLEVAGLATPGTRHP</sequence>
<dbReference type="STRING" id="485915.Dret_0488"/>
<evidence type="ECO:0000256" key="3">
    <source>
        <dbReference type="ARBA" id="ARBA00020902"/>
    </source>
</evidence>
<dbReference type="PANTHER" id="PTHR30372">
    <property type="entry name" value="LIPID-A-DISACCHARIDE SYNTHASE"/>
    <property type="match status" value="1"/>
</dbReference>
<dbReference type="Pfam" id="PF02684">
    <property type="entry name" value="LpxB"/>
    <property type="match status" value="1"/>
</dbReference>
<dbReference type="InterPro" id="IPR003835">
    <property type="entry name" value="Glyco_trans_19"/>
</dbReference>
<dbReference type="RefSeq" id="WP_015750943.1">
    <property type="nucleotide sequence ID" value="NC_013223.1"/>
</dbReference>
<dbReference type="KEGG" id="drt:Dret_0488"/>
<dbReference type="Proteomes" id="UP000001052">
    <property type="component" value="Chromosome"/>
</dbReference>
<evidence type="ECO:0000313" key="12">
    <source>
        <dbReference type="Proteomes" id="UP000001052"/>
    </source>
</evidence>
<dbReference type="GO" id="GO:0009245">
    <property type="term" value="P:lipid A biosynthetic process"/>
    <property type="evidence" value="ECO:0007669"/>
    <property type="project" value="UniProtKB-UniRule"/>
</dbReference>
<dbReference type="SUPFAM" id="SSF53756">
    <property type="entry name" value="UDP-Glycosyltransferase/glycogen phosphorylase"/>
    <property type="match status" value="1"/>
</dbReference>
<dbReference type="GO" id="GO:0005543">
    <property type="term" value="F:phospholipid binding"/>
    <property type="evidence" value="ECO:0007669"/>
    <property type="project" value="TreeGrafter"/>
</dbReference>